<dbReference type="OrthoDB" id="1351182at2"/>
<name>A0A086A3G6_FLAHY</name>
<organism evidence="2 4">
    <name type="scientific">Flavobacterium hydatis</name>
    <name type="common">Cytophaga aquatilis</name>
    <dbReference type="NCBI Taxonomy" id="991"/>
    <lineage>
        <taxon>Bacteria</taxon>
        <taxon>Pseudomonadati</taxon>
        <taxon>Bacteroidota</taxon>
        <taxon>Flavobacteriia</taxon>
        <taxon>Flavobacteriales</taxon>
        <taxon>Flavobacteriaceae</taxon>
        <taxon>Flavobacterium</taxon>
    </lineage>
</organism>
<evidence type="ECO:0000313" key="2">
    <source>
        <dbReference type="EMBL" id="KFF11230.1"/>
    </source>
</evidence>
<dbReference type="Pfam" id="PF19512">
    <property type="entry name" value="DUF6046"/>
    <property type="match status" value="1"/>
</dbReference>
<dbReference type="Proteomes" id="UP000028712">
    <property type="component" value="Unassembled WGS sequence"/>
</dbReference>
<evidence type="ECO:0000259" key="1">
    <source>
        <dbReference type="Pfam" id="PF19512"/>
    </source>
</evidence>
<comment type="caution">
    <text evidence="2">The sequence shown here is derived from an EMBL/GenBank/DDBJ whole genome shotgun (WGS) entry which is preliminary data.</text>
</comment>
<dbReference type="EMBL" id="MUGY01000002">
    <property type="protein sequence ID" value="OXA97897.1"/>
    <property type="molecule type" value="Genomic_DNA"/>
</dbReference>
<dbReference type="Proteomes" id="UP000198424">
    <property type="component" value="Unassembled WGS sequence"/>
</dbReference>
<evidence type="ECO:0000313" key="4">
    <source>
        <dbReference type="Proteomes" id="UP000028712"/>
    </source>
</evidence>
<dbReference type="eggNOG" id="ENOG5030FPH">
    <property type="taxonomic scope" value="Bacteria"/>
</dbReference>
<evidence type="ECO:0000313" key="5">
    <source>
        <dbReference type="Proteomes" id="UP000198424"/>
    </source>
</evidence>
<sequence>MAEFNLKEITARAFLDYVGPAYPGFLYDVSTKGGKLKIKKNGKKIDLNSINASSFSGGKYFLTLTLVYKGVDYELPNEPLISLGLSKTIVETATVGKYRKGTVKEYINTEDYTISIKGICFDEENPNAYPSKQVSTLRNMVEINEALEIKSNPFFTLFGIGKIVIKDIQFEDMMGQGGMQKYTISAISDQDFYADLDEKNKTKNELINSQENVSTGK</sequence>
<dbReference type="AlphaFoldDB" id="A0A086A3G6"/>
<gene>
    <name evidence="3" type="ORF">B0A62_03300</name>
    <name evidence="2" type="ORF">IW20_20075</name>
</gene>
<keyword evidence="5" id="KW-1185">Reference proteome</keyword>
<protein>
    <recommendedName>
        <fullName evidence="1">DUF6046 domain-containing protein</fullName>
    </recommendedName>
</protein>
<reference evidence="3 5" key="2">
    <citation type="submission" date="2016-11" db="EMBL/GenBank/DDBJ databases">
        <title>Whole genomes of Flavobacteriaceae.</title>
        <authorList>
            <person name="Stine C."/>
            <person name="Li C."/>
            <person name="Tadesse D."/>
        </authorList>
    </citation>
    <scope>NUCLEOTIDE SEQUENCE [LARGE SCALE GENOMIC DNA]</scope>
    <source>
        <strain evidence="3 5">ATCC 29551</strain>
    </source>
</reference>
<feature type="domain" description="DUF6046" evidence="1">
    <location>
        <begin position="74"/>
        <end position="191"/>
    </location>
</feature>
<proteinExistence type="predicted"/>
<evidence type="ECO:0000313" key="3">
    <source>
        <dbReference type="EMBL" id="OXA97897.1"/>
    </source>
</evidence>
<dbReference type="RefSeq" id="WP_035626332.1">
    <property type="nucleotide sequence ID" value="NZ_JBEWQG010000027.1"/>
</dbReference>
<reference evidence="2 4" key="1">
    <citation type="submission" date="2014-07" db="EMBL/GenBank/DDBJ databases">
        <title>Genome of Flavobacterium hydatis DSM 2063.</title>
        <authorList>
            <person name="Pipes S.E."/>
            <person name="Stropko S.J."/>
            <person name="Newman J.D."/>
        </authorList>
    </citation>
    <scope>NUCLEOTIDE SEQUENCE [LARGE SCALE GENOMIC DNA]</scope>
    <source>
        <strain evidence="2 4">DSM 2063</strain>
    </source>
</reference>
<dbReference type="InterPro" id="IPR046109">
    <property type="entry name" value="DUF6046"/>
</dbReference>
<dbReference type="EMBL" id="JPRM01000036">
    <property type="protein sequence ID" value="KFF11230.1"/>
    <property type="molecule type" value="Genomic_DNA"/>
</dbReference>
<accession>A0A086A3G6</accession>
<dbReference type="STRING" id="991.IW20_20075"/>